<proteinExistence type="predicted"/>
<keyword evidence="3" id="KW-1185">Reference proteome</keyword>
<evidence type="ECO:0000313" key="2">
    <source>
        <dbReference type="EMBL" id="CAI8618834.1"/>
    </source>
</evidence>
<evidence type="ECO:0000313" key="3">
    <source>
        <dbReference type="Proteomes" id="UP001157006"/>
    </source>
</evidence>
<evidence type="ECO:0000256" key="1">
    <source>
        <dbReference type="SAM" id="Phobius"/>
    </source>
</evidence>
<feature type="transmembrane region" description="Helical" evidence="1">
    <location>
        <begin position="55"/>
        <end position="76"/>
    </location>
</feature>
<protein>
    <submittedName>
        <fullName evidence="2">Uncharacterized protein</fullName>
    </submittedName>
</protein>
<name>A0AAV1BBU7_VICFA</name>
<dbReference type="Proteomes" id="UP001157006">
    <property type="component" value="Chromosome 6"/>
</dbReference>
<reference evidence="2 3" key="1">
    <citation type="submission" date="2023-01" db="EMBL/GenBank/DDBJ databases">
        <authorList>
            <person name="Kreplak J."/>
        </authorList>
    </citation>
    <scope>NUCLEOTIDE SEQUENCE [LARGE SCALE GENOMIC DNA]</scope>
</reference>
<dbReference type="EMBL" id="OX451741">
    <property type="protein sequence ID" value="CAI8618834.1"/>
    <property type="molecule type" value="Genomic_DNA"/>
</dbReference>
<sequence>MSLQFCVKDCFLLNHHHFDSVPNSKTAKHSFSTLLPVHPLFNLFHFSLPPSSCHLFTFSFLLIFNSLFSFLTSPFFSFSSPTIHLYFADIFSSPLTFQFRSRSTNITEIMVLDLQNQYV</sequence>
<dbReference type="AlphaFoldDB" id="A0AAV1BBU7"/>
<organism evidence="2 3">
    <name type="scientific">Vicia faba</name>
    <name type="common">Broad bean</name>
    <name type="synonym">Faba vulgaris</name>
    <dbReference type="NCBI Taxonomy" id="3906"/>
    <lineage>
        <taxon>Eukaryota</taxon>
        <taxon>Viridiplantae</taxon>
        <taxon>Streptophyta</taxon>
        <taxon>Embryophyta</taxon>
        <taxon>Tracheophyta</taxon>
        <taxon>Spermatophyta</taxon>
        <taxon>Magnoliopsida</taxon>
        <taxon>eudicotyledons</taxon>
        <taxon>Gunneridae</taxon>
        <taxon>Pentapetalae</taxon>
        <taxon>rosids</taxon>
        <taxon>fabids</taxon>
        <taxon>Fabales</taxon>
        <taxon>Fabaceae</taxon>
        <taxon>Papilionoideae</taxon>
        <taxon>50 kb inversion clade</taxon>
        <taxon>NPAAA clade</taxon>
        <taxon>Hologalegina</taxon>
        <taxon>IRL clade</taxon>
        <taxon>Fabeae</taxon>
        <taxon>Vicia</taxon>
    </lineage>
</organism>
<gene>
    <name evidence="2" type="ORF">VFH_VI142160</name>
</gene>
<keyword evidence="1" id="KW-0472">Membrane</keyword>
<keyword evidence="1" id="KW-1133">Transmembrane helix</keyword>
<accession>A0AAV1BBU7</accession>
<keyword evidence="1" id="KW-0812">Transmembrane</keyword>